<organismHost>
    <name type="scientific">Homo sapiens</name>
    <name type="common">Human</name>
    <dbReference type="NCBI Taxonomy" id="9606"/>
</organismHost>
<organism evidence="22">
    <name type="scientific">Junin mammarenavirus</name>
    <name type="common">JUNV</name>
    <name type="synonym">Junn mammarenavirus</name>
    <dbReference type="NCBI Taxonomy" id="2169991"/>
    <lineage>
        <taxon>Viruses</taxon>
        <taxon>Riboviria</taxon>
        <taxon>Orthornavirae</taxon>
        <taxon>Negarnaviricota</taxon>
        <taxon>Polyploviricotina</taxon>
        <taxon>Bunyaviricetes</taxon>
        <taxon>Hareavirales</taxon>
        <taxon>Arenaviridae</taxon>
        <taxon>Mammarenavirus</taxon>
    </lineage>
</organism>
<comment type="similarity">
    <text evidence="1 17 18">Belongs to the arenaviridae Z protein family.</text>
</comment>
<organismHost>
    <name type="scientific">Bolomys</name>
    <dbReference type="NCBI Taxonomy" id="10080"/>
</organismHost>
<comment type="PTM">
    <text evidence="17">Myristoylation is required for the role of RING finger protein Z in assembly and budding.</text>
</comment>
<name>D2CGA4_JUNIN</name>
<keyword evidence="7 17" id="KW-0519">Myristate</keyword>
<evidence type="ECO:0000256" key="4">
    <source>
        <dbReference type="ARBA" id="ARBA00022581"/>
    </source>
</evidence>
<evidence type="ECO:0000256" key="19">
    <source>
        <dbReference type="PIRSR" id="PIRSR004030-1"/>
    </source>
</evidence>
<proteinExistence type="inferred from homology"/>
<comment type="domain">
    <text evidence="17">Late-budding domains (L domains) are short sequence motifs essential for viral particle budding. They recruit proteins of the host ESCRT machinery (Endosomal Sorting Complex Required for Transport) or ESCRT-associated proteins.</text>
</comment>
<gene>
    <name evidence="17" type="primary">Z</name>
</gene>
<evidence type="ECO:0000256" key="8">
    <source>
        <dbReference type="ARBA" id="ARBA00022723"/>
    </source>
</evidence>
<keyword evidence="10 17" id="KW-0862">Zinc</keyword>
<feature type="lipid moiety-binding region" description="N-myristoyl glycine; by host" evidence="17 19">
    <location>
        <position position="2"/>
    </location>
</feature>
<feature type="chain" id="PRO_5023544360" description="RING finger protein Z" evidence="17">
    <location>
        <begin position="2"/>
        <end position="94"/>
    </location>
</feature>
<feature type="domain" description="RING finger protein Z zinc finger" evidence="21">
    <location>
        <begin position="35"/>
        <end position="83"/>
    </location>
</feature>
<dbReference type="Gene3D" id="3.30.160.310">
    <property type="match status" value="1"/>
</dbReference>
<sequence>MGNCNGTSKSNQPDSSRVTQPAAEFRRVAHSSLYGRYNCKCCWFADTNLITCNDHYLCLRCHQVMLRNSDLCNICWKPLPTTITVPVEPTAPPP</sequence>
<reference evidence="22" key="2">
    <citation type="submission" date="2009-12" db="EMBL/GenBank/DDBJ databases">
        <title>Genetic diversity of Junin virus in Argentina.</title>
        <authorList>
            <person name="Cajimat M.N.B."/>
            <person name="Milazzo M.L."/>
            <person name="Rollin P.E."/>
            <person name="Ksiazek T.G."/>
            <person name="Nichol S.T."/>
            <person name="Fulhorst C.F."/>
        </authorList>
    </citation>
    <scope>NUCLEOTIDE SEQUENCE</scope>
    <source>
        <strain evidence="22">JNM-6682</strain>
    </source>
</reference>
<comment type="function">
    <text evidence="16">Plays a crucial role in virion assembly and budding. Expressed late in the virus life cycle, it acts as an inhibitor of viral transcription and RNA synthesis by interacting with the viral polymerase L. Presumably recruits the NP encapsidated genome to cellular membranes at budding sites via direct interaction with NP. Plays critical roles in the final steps of viral release by interacting with host TSG101, a member of the vacuolar protein-sorting pathway and using other cellular host proteins involved in vesicle formation pathway. The budding of the virus progeny occurs after association of protein Z with the viral glycoprotein complex SSP-GP1-GP2 at the cell periphery, step that requires myristoylation of protein Z. Also selectively represses protein production by associating with host eIF4E. In cell-based minigenome assay, has an inhibitory effect on the ribonucleoprotein machinery (vRNP), which is responsible for the replication and transcription of the viral genome.</text>
</comment>
<evidence type="ECO:0000256" key="2">
    <source>
        <dbReference type="ARBA" id="ARBA00022462"/>
    </source>
</evidence>
<keyword evidence="6 17" id="KW-1198">Viral budding</keyword>
<comment type="subunit">
    <text evidence="17">Interacts with protein NP; this interaction probably directs the encapsidated genome to budding sites. Interacts (via RING domain) with polymerase L; this interaction inhibits viral transcription and replication, Z partially blocks the product exit tunnel for the releasing nascent RNA product. Interacts with the glycoprotein complex; this interaction plays a role in virion budding. Interacts with host eIF4E; this interaction results in eIF4E reduced affinity for its substrate, the 5'-m7 G cap structure. Interacts (via late-budding domain) with host TSG101; this interaction is essential for budding and release of viral particles. Interacts with host RPLP0; this interaction may serve to load ribosome-like particles inside the virion. Interacts with host PML; this interaction induces PML bodies redistribution in the cytoplasm upon viral infection.</text>
</comment>
<dbReference type="GO" id="GO:0044423">
    <property type="term" value="C:virion component"/>
    <property type="evidence" value="ECO:0007669"/>
    <property type="project" value="UniProtKB-UniRule"/>
</dbReference>
<comment type="subcellular location">
    <subcellularLocation>
        <location evidence="17 18">Virion</location>
    </subcellularLocation>
    <subcellularLocation>
        <location evidence="17 18">Host cytoplasm</location>
        <location evidence="17 18">Host perinuclear region</location>
    </subcellularLocation>
    <subcellularLocation>
        <location evidence="17 18">Host cell membrane</location>
        <topology evidence="17">Lipid-anchor</topology>
        <orientation evidence="17">Cytoplasmic side</orientation>
    </subcellularLocation>
    <text evidence="17 18">Mainly perinuclear. During budding, associates at the inner side of the plasma membrane of infected cells.</text>
</comment>
<dbReference type="InterPro" id="IPR024183">
    <property type="entry name" value="RING_finger_Z_arenaviridae"/>
</dbReference>
<evidence type="ECO:0000256" key="16">
    <source>
        <dbReference type="ARBA" id="ARBA00093315"/>
    </source>
</evidence>
<evidence type="ECO:0000259" key="21">
    <source>
        <dbReference type="Pfam" id="PF03854"/>
    </source>
</evidence>
<feature type="compositionally biased region" description="Polar residues" evidence="20">
    <location>
        <begin position="1"/>
        <end position="19"/>
    </location>
</feature>
<feature type="zinc finger region" description="RING-type; atypical" evidence="17">
    <location>
        <begin position="39"/>
        <end position="75"/>
    </location>
</feature>
<keyword evidence="15 17" id="KW-0449">Lipoprotein</keyword>
<evidence type="ECO:0000256" key="9">
    <source>
        <dbReference type="ARBA" id="ARBA00022771"/>
    </source>
</evidence>
<keyword evidence="11 17" id="KW-0946">Virion</keyword>
<evidence type="ECO:0000256" key="18">
    <source>
        <dbReference type="PIRNR" id="PIRNR004030"/>
    </source>
</evidence>
<evidence type="ECO:0000256" key="17">
    <source>
        <dbReference type="HAMAP-Rule" id="MF_04087"/>
    </source>
</evidence>
<evidence type="ECO:0000256" key="3">
    <source>
        <dbReference type="ARBA" id="ARBA00022511"/>
    </source>
</evidence>
<organismHost>
    <name type="scientific">Calomys laucha</name>
    <name type="common">Small vesper mouse</name>
    <dbReference type="NCBI Taxonomy" id="56211"/>
</organismHost>
<dbReference type="GO" id="GO:0046761">
    <property type="term" value="P:viral budding from plasma membrane"/>
    <property type="evidence" value="ECO:0007669"/>
    <property type="project" value="UniProtKB-UniRule"/>
</dbReference>
<evidence type="ECO:0000256" key="14">
    <source>
        <dbReference type="ARBA" id="ARBA00023200"/>
    </source>
</evidence>
<dbReference type="GO" id="GO:0016020">
    <property type="term" value="C:membrane"/>
    <property type="evidence" value="ECO:0007669"/>
    <property type="project" value="UniProtKB-UniRule"/>
</dbReference>
<evidence type="ECO:0000256" key="5">
    <source>
        <dbReference type="ARBA" id="ARBA00022612"/>
    </source>
</evidence>
<evidence type="ECO:0000256" key="13">
    <source>
        <dbReference type="ARBA" id="ARBA00023136"/>
    </source>
</evidence>
<evidence type="ECO:0000256" key="12">
    <source>
        <dbReference type="ARBA" id="ARBA00022870"/>
    </source>
</evidence>
<dbReference type="GO" id="GO:0020002">
    <property type="term" value="C:host cell plasma membrane"/>
    <property type="evidence" value="ECO:0007669"/>
    <property type="project" value="UniProtKB-SubCell"/>
</dbReference>
<reference evidence="22" key="1">
    <citation type="submission" date="2006-09" db="EMBL/GenBank/DDBJ databases">
        <authorList>
            <person name="Johnson A.J."/>
            <person name="Cajimat M.N.B."/>
            <person name="Milazzo M.L."/>
            <person name="Rollin P.E."/>
            <person name="Fulhorst C.F."/>
        </authorList>
    </citation>
    <scope>NUCLEOTIDE SEQUENCE</scope>
    <source>
        <strain evidence="22">JNM-6682</strain>
    </source>
</reference>
<evidence type="ECO:0000256" key="10">
    <source>
        <dbReference type="ARBA" id="ARBA00022833"/>
    </source>
</evidence>
<keyword evidence="8 17" id="KW-0479">Metal-binding</keyword>
<evidence type="ECO:0000256" key="7">
    <source>
        <dbReference type="ARBA" id="ARBA00022707"/>
    </source>
</evidence>
<evidence type="ECO:0000313" key="22">
    <source>
        <dbReference type="EMBL" id="ABM74393.1"/>
    </source>
</evidence>
<comment type="caution">
    <text evidence="17">Lacks conserved residue(s) required for the propagation of feature annotation.</text>
</comment>
<evidence type="ECO:0000256" key="1">
    <source>
        <dbReference type="ARBA" id="ARBA00005503"/>
    </source>
</evidence>
<evidence type="ECO:0000256" key="20">
    <source>
        <dbReference type="SAM" id="MobiDB-lite"/>
    </source>
</evidence>
<feature type="initiator methionine" description="Removed; by host" evidence="17">
    <location>
        <position position="1"/>
    </location>
</feature>
<dbReference type="GO" id="GO:0003723">
    <property type="term" value="F:RNA binding"/>
    <property type="evidence" value="ECO:0007669"/>
    <property type="project" value="UniProtKB-UniRule"/>
</dbReference>
<keyword evidence="12 17" id="KW-1043">Host membrane</keyword>
<evidence type="ECO:0000256" key="11">
    <source>
        <dbReference type="ARBA" id="ARBA00022844"/>
    </source>
</evidence>
<dbReference type="PIRSF" id="PIRSF004030">
    <property type="entry name" value="Z_ArenaV"/>
    <property type="match status" value="1"/>
</dbReference>
<dbReference type="GO" id="GO:0008270">
    <property type="term" value="F:zinc ion binding"/>
    <property type="evidence" value="ECO:0007669"/>
    <property type="project" value="UniProtKB-UniRule"/>
</dbReference>
<accession>D2CGA4</accession>
<dbReference type="GO" id="GO:0044220">
    <property type="term" value="C:host cell perinuclear region of cytoplasm"/>
    <property type="evidence" value="ECO:0007669"/>
    <property type="project" value="UniProtKB-SubCell"/>
</dbReference>
<keyword evidence="14 17" id="KW-1035">Host cytoplasm</keyword>
<feature type="region of interest" description="Disordered" evidence="20">
    <location>
        <begin position="1"/>
        <end position="21"/>
    </location>
</feature>
<keyword evidence="5 17" id="KW-1188">Viral release from host cell</keyword>
<organismHost>
    <name type="scientific">Calomys musculinus</name>
    <name type="common">Drylands vesper mouse</name>
    <dbReference type="NCBI Taxonomy" id="56212"/>
</organismHost>
<dbReference type="InterPro" id="IPR003224">
    <property type="entry name" value="Z_RING_Znf"/>
</dbReference>
<dbReference type="EMBL" id="EF030654">
    <property type="protein sequence ID" value="ABM74393.1"/>
    <property type="molecule type" value="Genomic_RNA"/>
</dbReference>
<evidence type="ECO:0000256" key="6">
    <source>
        <dbReference type="ARBA" id="ARBA00022637"/>
    </source>
</evidence>
<dbReference type="Pfam" id="PF03854">
    <property type="entry name" value="zf-P11"/>
    <property type="match status" value="1"/>
</dbReference>
<keyword evidence="9 17" id="KW-0863">Zinc-finger</keyword>
<keyword evidence="4 17" id="KW-0945">Host-virus interaction</keyword>
<protein>
    <recommendedName>
        <fullName evidence="17 18">RING finger protein Z</fullName>
        <shortName evidence="17 18">Protein Z</shortName>
    </recommendedName>
    <alternativeName>
        <fullName evidence="17 18">Zinc-binding protein</fullName>
    </alternativeName>
</protein>
<evidence type="ECO:0000256" key="15">
    <source>
        <dbReference type="ARBA" id="ARBA00023288"/>
    </source>
</evidence>
<dbReference type="InterPro" id="IPR038485">
    <property type="entry name" value="Z_RING-type_Znf_sf"/>
</dbReference>
<keyword evidence="3 17" id="KW-1032">Host cell membrane</keyword>
<keyword evidence="2 17" id="KW-1187">Viral budding via the host ESCRT complexes</keyword>
<dbReference type="GO" id="GO:0039702">
    <property type="term" value="P:viral budding via host ESCRT complex"/>
    <property type="evidence" value="ECO:0007669"/>
    <property type="project" value="UniProtKB-UniRule"/>
</dbReference>
<keyword evidence="13 17" id="KW-0472">Membrane</keyword>
<feature type="short sequence motif" description="PTAP/PSAP motif" evidence="17">
    <location>
        <begin position="89"/>
        <end position="92"/>
    </location>
</feature>
<dbReference type="HAMAP" id="MF_04087">
    <property type="entry name" value="ARENA_Z"/>
    <property type="match status" value="1"/>
</dbReference>
<organismHost>
    <name type="scientific">Akodon azarae</name>
    <name type="common">Azara's grass mouse</name>
    <dbReference type="NCBI Taxonomy" id="29095"/>
</organismHost>